<proteinExistence type="predicted"/>
<keyword evidence="3" id="KW-1185">Reference proteome</keyword>
<evidence type="ECO:0000259" key="1">
    <source>
        <dbReference type="Pfam" id="PF00027"/>
    </source>
</evidence>
<protein>
    <submittedName>
        <fullName evidence="2">CRP-like cAMP-binding protein</fullName>
    </submittedName>
</protein>
<dbReference type="InterPro" id="IPR014710">
    <property type="entry name" value="RmlC-like_jellyroll"/>
</dbReference>
<dbReference type="Pfam" id="PF00027">
    <property type="entry name" value="cNMP_binding"/>
    <property type="match status" value="1"/>
</dbReference>
<gene>
    <name evidence="2" type="ORF">CLV25_10661</name>
</gene>
<reference evidence="2 3" key="1">
    <citation type="submission" date="2019-03" db="EMBL/GenBank/DDBJ databases">
        <title>Genomic Encyclopedia of Archaeal and Bacterial Type Strains, Phase II (KMG-II): from individual species to whole genera.</title>
        <authorList>
            <person name="Goeker M."/>
        </authorList>
    </citation>
    <scope>NUCLEOTIDE SEQUENCE [LARGE SCALE GENOMIC DNA]</scope>
    <source>
        <strain evidence="2 3">RL-C</strain>
    </source>
</reference>
<organism evidence="2 3">
    <name type="scientific">Acetobacteroides hydrogenigenes</name>
    <dbReference type="NCBI Taxonomy" id="979970"/>
    <lineage>
        <taxon>Bacteria</taxon>
        <taxon>Pseudomonadati</taxon>
        <taxon>Bacteroidota</taxon>
        <taxon>Bacteroidia</taxon>
        <taxon>Bacteroidales</taxon>
        <taxon>Rikenellaceae</taxon>
        <taxon>Acetobacteroides</taxon>
    </lineage>
</organism>
<dbReference type="RefSeq" id="WP_131839064.1">
    <property type="nucleotide sequence ID" value="NZ_SLWB01000006.1"/>
</dbReference>
<dbReference type="EMBL" id="SLWB01000006">
    <property type="protein sequence ID" value="TCN68479.1"/>
    <property type="molecule type" value="Genomic_DNA"/>
</dbReference>
<sequence length="191" mass="22002">MLRKALTEYVGQFIELTDEEARALEGISSVRVLSKKECFAEVGKVCTKALFVNRGYFRFYHLDLNGNEITSDFYFGPCFITSYTSFITAKPSFVNVQAMVDMEVLEFSRDDLYGLYLSYPSIERLGRMVAEAVAIASEEHLFLLLNQSAEMRYKRLMERNPDYVNTIPLQYIASYLGITKETLSRMRKAIK</sequence>
<dbReference type="CDD" id="cd00038">
    <property type="entry name" value="CAP_ED"/>
    <property type="match status" value="1"/>
</dbReference>
<name>A0A4R2EV20_9BACT</name>
<evidence type="ECO:0000313" key="3">
    <source>
        <dbReference type="Proteomes" id="UP000294830"/>
    </source>
</evidence>
<dbReference type="InterPro" id="IPR018490">
    <property type="entry name" value="cNMP-bd_dom_sf"/>
</dbReference>
<feature type="domain" description="Cyclic nucleotide-binding" evidence="1">
    <location>
        <begin position="31"/>
        <end position="117"/>
    </location>
</feature>
<dbReference type="Proteomes" id="UP000294830">
    <property type="component" value="Unassembled WGS sequence"/>
</dbReference>
<dbReference type="SUPFAM" id="SSF51206">
    <property type="entry name" value="cAMP-binding domain-like"/>
    <property type="match status" value="1"/>
</dbReference>
<dbReference type="OrthoDB" id="680421at2"/>
<dbReference type="AlphaFoldDB" id="A0A4R2EV20"/>
<dbReference type="Gene3D" id="2.60.120.10">
    <property type="entry name" value="Jelly Rolls"/>
    <property type="match status" value="1"/>
</dbReference>
<comment type="caution">
    <text evidence="2">The sequence shown here is derived from an EMBL/GenBank/DDBJ whole genome shotgun (WGS) entry which is preliminary data.</text>
</comment>
<dbReference type="InterPro" id="IPR000595">
    <property type="entry name" value="cNMP-bd_dom"/>
</dbReference>
<accession>A0A4R2EV20</accession>
<evidence type="ECO:0000313" key="2">
    <source>
        <dbReference type="EMBL" id="TCN68479.1"/>
    </source>
</evidence>